<evidence type="ECO:0000313" key="4">
    <source>
        <dbReference type="EMBL" id="MBU3065448.1"/>
    </source>
</evidence>
<protein>
    <submittedName>
        <fullName evidence="4">FAD-dependent monooxygenase</fullName>
    </submittedName>
</protein>
<reference evidence="4 5" key="1">
    <citation type="submission" date="2021-06" db="EMBL/GenBank/DDBJ databases">
        <title>Actinomycetes sequencing.</title>
        <authorList>
            <person name="Shan Q."/>
        </authorList>
    </citation>
    <scope>NUCLEOTIDE SEQUENCE [LARGE SCALE GENOMIC DNA]</scope>
    <source>
        <strain evidence="4 5">NEAU-G5</strain>
    </source>
</reference>
<dbReference type="InterPro" id="IPR002938">
    <property type="entry name" value="FAD-bd"/>
</dbReference>
<proteinExistence type="predicted"/>
<feature type="domain" description="FAD-binding" evidence="3">
    <location>
        <begin position="9"/>
        <end position="292"/>
    </location>
</feature>
<dbReference type="Gene3D" id="3.50.50.60">
    <property type="entry name" value="FAD/NAD(P)-binding domain"/>
    <property type="match status" value="1"/>
</dbReference>
<gene>
    <name evidence="4" type="ORF">KO481_28460</name>
</gene>
<keyword evidence="5" id="KW-1185">Reference proteome</keyword>
<keyword evidence="2 4" id="KW-0503">Monooxygenase</keyword>
<evidence type="ECO:0000256" key="2">
    <source>
        <dbReference type="ARBA" id="ARBA00023033"/>
    </source>
</evidence>
<evidence type="ECO:0000313" key="5">
    <source>
        <dbReference type="Proteomes" id="UP000733379"/>
    </source>
</evidence>
<dbReference type="Pfam" id="PF01494">
    <property type="entry name" value="FAD_binding_3"/>
    <property type="match status" value="1"/>
</dbReference>
<keyword evidence="1" id="KW-0560">Oxidoreductase</keyword>
<comment type="caution">
    <text evidence="4">The sequence shown here is derived from an EMBL/GenBank/DDBJ whole genome shotgun (WGS) entry which is preliminary data.</text>
</comment>
<evidence type="ECO:0000259" key="3">
    <source>
        <dbReference type="Pfam" id="PF01494"/>
    </source>
</evidence>
<dbReference type="RefSeq" id="WP_215921614.1">
    <property type="nucleotide sequence ID" value="NZ_JAHKNI010000010.1"/>
</dbReference>
<dbReference type="InterPro" id="IPR036188">
    <property type="entry name" value="FAD/NAD-bd_sf"/>
</dbReference>
<dbReference type="SUPFAM" id="SSF51905">
    <property type="entry name" value="FAD/NAD(P)-binding domain"/>
    <property type="match status" value="1"/>
</dbReference>
<dbReference type="EMBL" id="JAHKNI010000010">
    <property type="protein sequence ID" value="MBU3065448.1"/>
    <property type="molecule type" value="Genomic_DNA"/>
</dbReference>
<dbReference type="GO" id="GO:0004497">
    <property type="term" value="F:monooxygenase activity"/>
    <property type="evidence" value="ECO:0007669"/>
    <property type="project" value="UniProtKB-KW"/>
</dbReference>
<dbReference type="PANTHER" id="PTHR13789:SF309">
    <property type="entry name" value="PUTATIVE (AFU_ORTHOLOGUE AFUA_6G14510)-RELATED"/>
    <property type="match status" value="1"/>
</dbReference>
<dbReference type="InterPro" id="IPR050493">
    <property type="entry name" value="FAD-dep_Monooxygenase_BioMet"/>
</dbReference>
<dbReference type="PANTHER" id="PTHR13789">
    <property type="entry name" value="MONOOXYGENASE"/>
    <property type="match status" value="1"/>
</dbReference>
<dbReference type="Proteomes" id="UP000733379">
    <property type="component" value="Unassembled WGS sequence"/>
</dbReference>
<name>A0ABS6B559_9NOCA</name>
<accession>A0ABS6B559</accession>
<organism evidence="4 5">
    <name type="scientific">Nocardia albiluteola</name>
    <dbReference type="NCBI Taxonomy" id="2842303"/>
    <lineage>
        <taxon>Bacteria</taxon>
        <taxon>Bacillati</taxon>
        <taxon>Actinomycetota</taxon>
        <taxon>Actinomycetes</taxon>
        <taxon>Mycobacteriales</taxon>
        <taxon>Nocardiaceae</taxon>
        <taxon>Nocardia</taxon>
    </lineage>
</organism>
<evidence type="ECO:0000256" key="1">
    <source>
        <dbReference type="ARBA" id="ARBA00023002"/>
    </source>
</evidence>
<sequence>MAENMRRAGIVGGGIGGLTAAIALRAAGWEVAVYERATEFTEVGAGVMLTSNALAALDLIGVGKPIRAHAIADHTGGVRSRRGRELMLGRVSDVFGGDDVVVVHRAELIAVLVDALPSQCLRPGSRVIRVDASGDIETAEGTTQFDLVVAADGIHSLIRRQVWPEAGAVRHSGITGWRWIVDAPPPEWVGMVVGYRAEFTIMPMAGNRISNYAGTHPSVDSLDHFKDWPEPVPAMVAAADPQRVLENELLEIRVPKSLARGRVALIGDAAHGMHPTLGQGAAMTIEDAVTLAAYAPDLAAYSKARRRRVALIGWLSGRATLVTEPTSRFVAAARDAAVALVPHRLALRAGKLGAKLLITRWRPPTIADRKSPRARAAVALAAAVAAIRHFPL</sequence>
<dbReference type="PRINTS" id="PR00420">
    <property type="entry name" value="RNGMNOXGNASE"/>
</dbReference>